<dbReference type="GO" id="GO:0005506">
    <property type="term" value="F:iron ion binding"/>
    <property type="evidence" value="ECO:0007669"/>
    <property type="project" value="InterPro"/>
</dbReference>
<evidence type="ECO:0000313" key="8">
    <source>
        <dbReference type="EMBL" id="CEL94165.1"/>
    </source>
</evidence>
<dbReference type="AlphaFoldDB" id="A0A0G4EDW9"/>
<keyword evidence="3" id="KW-0223">Dioxygenase</keyword>
<evidence type="ECO:0000313" key="9">
    <source>
        <dbReference type="Proteomes" id="UP000041254"/>
    </source>
</evidence>
<comment type="cofactor">
    <cofactor evidence="1">
        <name>L-ascorbate</name>
        <dbReference type="ChEBI" id="CHEBI:38290"/>
    </cofactor>
</comment>
<keyword evidence="4" id="KW-0560">Oxidoreductase</keyword>
<organism evidence="8 9">
    <name type="scientific">Vitrella brassicaformis (strain CCMP3155)</name>
    <dbReference type="NCBI Taxonomy" id="1169540"/>
    <lineage>
        <taxon>Eukaryota</taxon>
        <taxon>Sar</taxon>
        <taxon>Alveolata</taxon>
        <taxon>Colpodellida</taxon>
        <taxon>Vitrellaceae</taxon>
        <taxon>Vitrella</taxon>
    </lineage>
</organism>
<evidence type="ECO:0000256" key="5">
    <source>
        <dbReference type="ARBA" id="ARBA00023004"/>
    </source>
</evidence>
<feature type="region of interest" description="Disordered" evidence="6">
    <location>
        <begin position="463"/>
        <end position="482"/>
    </location>
</feature>
<evidence type="ECO:0000256" key="1">
    <source>
        <dbReference type="ARBA" id="ARBA00001961"/>
    </source>
</evidence>
<dbReference type="InParanoid" id="A0A0G4EDW9"/>
<dbReference type="InterPro" id="IPR044862">
    <property type="entry name" value="Pro_4_hyd_alph_FE2OG_OXY"/>
</dbReference>
<evidence type="ECO:0000256" key="6">
    <source>
        <dbReference type="SAM" id="MobiDB-lite"/>
    </source>
</evidence>
<dbReference type="EMBL" id="CDMY01000209">
    <property type="protein sequence ID" value="CEL94165.1"/>
    <property type="molecule type" value="Genomic_DNA"/>
</dbReference>
<dbReference type="PhylomeDB" id="A0A0G4EDW9"/>
<dbReference type="InterPro" id="IPR005123">
    <property type="entry name" value="Oxoglu/Fe-dep_dioxygenase_dom"/>
</dbReference>
<dbReference type="PANTHER" id="PTHR33099">
    <property type="entry name" value="FE2OG DIOXYGENASE DOMAIN-CONTAINING PROTEIN"/>
    <property type="match status" value="1"/>
</dbReference>
<keyword evidence="2" id="KW-0479">Metal-binding</keyword>
<feature type="domain" description="Fe2OG dioxygenase" evidence="7">
    <location>
        <begin position="134"/>
        <end position="236"/>
    </location>
</feature>
<keyword evidence="9" id="KW-1185">Reference proteome</keyword>
<protein>
    <recommendedName>
        <fullName evidence="7">Fe2OG dioxygenase domain-containing protein</fullName>
    </recommendedName>
</protein>
<gene>
    <name evidence="8" type="ORF">Vbra_7145</name>
</gene>
<dbReference type="Gene3D" id="2.60.120.620">
    <property type="entry name" value="q2cbj1_9rhob like domain"/>
    <property type="match status" value="1"/>
</dbReference>
<sequence length="482" mass="53904">MSAVRDPEVMEVDTAIERAIDHLKKHDAPRPFIAGAIDLIPTVKAANRALQPNCDSANGAPFFQATLKHVYDTQARQSAVGMSGGTVVCLRVRKAREVPADELTVGCPAGDWRSAVRRVCDEVASEMSPASEVTADFYKLLLYGDGDFFEAHRDTQRSNDHFASLLIFLPTGYQGGDFILEQTEGFDSATFNEQTQRTLAAKKCRWVAFFSDIPHSVAPVTCGYRLVLTYNLRRRPVAEMVASPQTAGGYLAPPLQAMIDSLHHHFKSLPAKLSDWYHRCYDTESFIIHFEHRYTPSTMGVEHLKGIDSRLYQLLSAHFDVDIRMMSSAQQCGEDADENWGFHTVADQCAAEVTRNAAVGVQVAASTEYNSRRGAYPLPDPEHQDEEEDSLFERIQGERGRKLLYQYPPAFGKGICPATHVWSRAFYRRMHPRFETREHVLGNDYPEWDKVYLSVVMVVKERAPAGQGGGEPSSATNDSMMD</sequence>
<feature type="compositionally biased region" description="Polar residues" evidence="6">
    <location>
        <begin position="473"/>
        <end position="482"/>
    </location>
</feature>
<dbReference type="Pfam" id="PF13640">
    <property type="entry name" value="2OG-FeII_Oxy_3"/>
    <property type="match status" value="1"/>
</dbReference>
<dbReference type="Proteomes" id="UP000041254">
    <property type="component" value="Unassembled WGS sequence"/>
</dbReference>
<dbReference type="GO" id="GO:0016705">
    <property type="term" value="F:oxidoreductase activity, acting on paired donors, with incorporation or reduction of molecular oxygen"/>
    <property type="evidence" value="ECO:0007669"/>
    <property type="project" value="InterPro"/>
</dbReference>
<evidence type="ECO:0000256" key="2">
    <source>
        <dbReference type="ARBA" id="ARBA00022723"/>
    </source>
</evidence>
<dbReference type="GO" id="GO:0051213">
    <property type="term" value="F:dioxygenase activity"/>
    <property type="evidence" value="ECO:0007669"/>
    <property type="project" value="UniProtKB-KW"/>
</dbReference>
<proteinExistence type="predicted"/>
<dbReference type="PANTHER" id="PTHR33099:SF7">
    <property type="entry name" value="MYND-TYPE DOMAIN-CONTAINING PROTEIN"/>
    <property type="match status" value="1"/>
</dbReference>
<evidence type="ECO:0000256" key="4">
    <source>
        <dbReference type="ARBA" id="ARBA00023002"/>
    </source>
</evidence>
<evidence type="ECO:0000256" key="3">
    <source>
        <dbReference type="ARBA" id="ARBA00022964"/>
    </source>
</evidence>
<dbReference type="OrthoDB" id="27483at2759"/>
<dbReference type="GO" id="GO:0031418">
    <property type="term" value="F:L-ascorbic acid binding"/>
    <property type="evidence" value="ECO:0007669"/>
    <property type="project" value="InterPro"/>
</dbReference>
<dbReference type="VEuPathDB" id="CryptoDB:Vbra_7145"/>
<keyword evidence="5" id="KW-0408">Iron</keyword>
<accession>A0A0G4EDW9</accession>
<dbReference type="PROSITE" id="PS51471">
    <property type="entry name" value="FE2OG_OXY"/>
    <property type="match status" value="1"/>
</dbReference>
<dbReference type="SMART" id="SM00702">
    <property type="entry name" value="P4Hc"/>
    <property type="match status" value="1"/>
</dbReference>
<dbReference type="STRING" id="1169540.A0A0G4EDW9"/>
<evidence type="ECO:0000259" key="7">
    <source>
        <dbReference type="PROSITE" id="PS51471"/>
    </source>
</evidence>
<name>A0A0G4EDW9_VITBC</name>
<reference evidence="8 9" key="1">
    <citation type="submission" date="2014-11" db="EMBL/GenBank/DDBJ databases">
        <authorList>
            <person name="Zhu J."/>
            <person name="Qi W."/>
            <person name="Song R."/>
        </authorList>
    </citation>
    <scope>NUCLEOTIDE SEQUENCE [LARGE SCALE GENOMIC DNA]</scope>
</reference>
<dbReference type="InterPro" id="IPR006620">
    <property type="entry name" value="Pro_4_hyd_alph"/>
</dbReference>